<keyword evidence="2" id="KW-0378">Hydrolase</keyword>
<evidence type="ECO:0000313" key="6">
    <source>
        <dbReference type="Proteomes" id="UP000694388"/>
    </source>
</evidence>
<dbReference type="GeneTree" id="ENSGT00940000166904"/>
<dbReference type="PROSITE" id="PS50056">
    <property type="entry name" value="TYR_PHOSPHATASE_2"/>
    <property type="match status" value="2"/>
</dbReference>
<dbReference type="InterPro" id="IPR003595">
    <property type="entry name" value="Tyr_Pase_cat"/>
</dbReference>
<dbReference type="FunFam" id="3.90.190.10:FF:000002">
    <property type="entry name" value="receptor-type tyrosine-protein phosphatase delta isoform X2"/>
    <property type="match status" value="1"/>
</dbReference>
<name>A0A8C4QXB5_EPTBU</name>
<reference evidence="5" key="1">
    <citation type="submission" date="2025-08" db="UniProtKB">
        <authorList>
            <consortium name="Ensembl"/>
        </authorList>
    </citation>
    <scope>IDENTIFICATION</scope>
</reference>
<dbReference type="SUPFAM" id="SSF52799">
    <property type="entry name" value="(Phosphotyrosine protein) phosphatases II"/>
    <property type="match status" value="2"/>
</dbReference>
<dbReference type="PROSITE" id="PS00383">
    <property type="entry name" value="TYR_PHOSPHATASE_1"/>
    <property type="match status" value="2"/>
</dbReference>
<dbReference type="Pfam" id="PF00102">
    <property type="entry name" value="Y_phosphatase"/>
    <property type="match status" value="2"/>
</dbReference>
<dbReference type="Gene3D" id="3.90.190.10">
    <property type="entry name" value="Protein tyrosine phosphatase superfamily"/>
    <property type="match status" value="2"/>
</dbReference>
<dbReference type="EC" id="3.1.3.48" evidence="1"/>
<dbReference type="InterPro" id="IPR000242">
    <property type="entry name" value="PTP_cat"/>
</dbReference>
<dbReference type="InterPro" id="IPR000387">
    <property type="entry name" value="Tyr_Pase_dom"/>
</dbReference>
<reference evidence="5" key="2">
    <citation type="submission" date="2025-09" db="UniProtKB">
        <authorList>
            <consortium name="Ensembl"/>
        </authorList>
    </citation>
    <scope>IDENTIFICATION</scope>
</reference>
<dbReference type="PANTHER" id="PTHR19134">
    <property type="entry name" value="RECEPTOR-TYPE TYROSINE-PROTEIN PHOSPHATASE"/>
    <property type="match status" value="1"/>
</dbReference>
<dbReference type="OMA" id="RCTIANM"/>
<dbReference type="PANTHER" id="PTHR19134:SF531">
    <property type="entry name" value="TYROSINE-PROTEIN PHOSPHATASE LAR"/>
    <property type="match status" value="1"/>
</dbReference>
<dbReference type="PRINTS" id="PR00700">
    <property type="entry name" value="PRTYPHPHTASE"/>
</dbReference>
<evidence type="ECO:0000256" key="1">
    <source>
        <dbReference type="ARBA" id="ARBA00013064"/>
    </source>
</evidence>
<dbReference type="SMART" id="SM00194">
    <property type="entry name" value="PTPc"/>
    <property type="match status" value="2"/>
</dbReference>
<dbReference type="FunFam" id="3.90.190.10:FF:000088">
    <property type="entry name" value="Receptor protein-tyrosine phosphatase LAR"/>
    <property type="match status" value="1"/>
</dbReference>
<dbReference type="PROSITE" id="PS50055">
    <property type="entry name" value="TYR_PHOSPHATASE_PTP"/>
    <property type="match status" value="2"/>
</dbReference>
<proteinExistence type="predicted"/>
<dbReference type="InterPro" id="IPR016130">
    <property type="entry name" value="Tyr_Pase_AS"/>
</dbReference>
<evidence type="ECO:0000259" key="3">
    <source>
        <dbReference type="PROSITE" id="PS50055"/>
    </source>
</evidence>
<feature type="domain" description="Tyrosine specific protein phosphatases" evidence="4">
    <location>
        <begin position="209"/>
        <end position="280"/>
    </location>
</feature>
<sequence length="593" mass="67713">MFLFILGLVNHPPIQMADFNAYYDRLMANDGLLLTKEYESIDPGQQFSWENSNLDVNKTKNRFANVVSYDHSRVILESIEGVPGSDYLNGNFMDGYRKARAYIATQAPLPETFGDFWRMVWEQHCSTIIMMTRLEERGRVKCDRYWPLRGVETYGLVSVTLLDTTEVASYCLRSLTLCKVGGRERREVKHFQFLAWPDHGVPNHPAPILAFLKRVWACTSTETGPLVVHCSAGIGRTGCIIALDTALHRLRAERCVDVYGHVTCLRSSRPGTVQSQELYGFVYSAVREAIGETTAGAATEILVRLLHTRLQRLQQRVPGENVTGLELEFKRLGVECSTSCPPVVLALPCNAQKNRPGAVLPYEHNRVRLQHVRVQHSTDYINASLVDGYRHRRAYIVTQGPLAGTTEDFWRLVWEQNSPIIVMLTKLREMGREKCHRYWPAERAARYHFLVVSPIAEYNMPQYILREFKVTDARDGQSRTVRQFQFSDWPEQGVPRMAEPFLEFLGQVHKTKDQFGQDGPITVHCSAGAGRSGVFVTISVLLERMRSEGVLDVFLTVKMLRLQRQGMVQTQEQYEFCYRAALEYLGNFDHFGN</sequence>
<feature type="domain" description="Tyrosine specific protein phosphatases" evidence="4">
    <location>
        <begin position="502"/>
        <end position="575"/>
    </location>
</feature>
<organism evidence="5 6">
    <name type="scientific">Eptatretus burgeri</name>
    <name type="common">Inshore hagfish</name>
    <dbReference type="NCBI Taxonomy" id="7764"/>
    <lineage>
        <taxon>Eukaryota</taxon>
        <taxon>Metazoa</taxon>
        <taxon>Chordata</taxon>
        <taxon>Craniata</taxon>
        <taxon>Vertebrata</taxon>
        <taxon>Cyclostomata</taxon>
        <taxon>Myxini</taxon>
        <taxon>Myxiniformes</taxon>
        <taxon>Myxinidae</taxon>
        <taxon>Eptatretinae</taxon>
        <taxon>Eptatretus</taxon>
    </lineage>
</organism>
<dbReference type="SMART" id="SM00404">
    <property type="entry name" value="PTPc_motif"/>
    <property type="match status" value="2"/>
</dbReference>
<evidence type="ECO:0000256" key="2">
    <source>
        <dbReference type="ARBA" id="ARBA00022912"/>
    </source>
</evidence>
<accession>A0A8C4QXB5</accession>
<dbReference type="GO" id="GO:0004725">
    <property type="term" value="F:protein tyrosine phosphatase activity"/>
    <property type="evidence" value="ECO:0007669"/>
    <property type="project" value="UniProtKB-EC"/>
</dbReference>
<keyword evidence="6" id="KW-1185">Reference proteome</keyword>
<feature type="domain" description="Tyrosine-protein phosphatase" evidence="3">
    <location>
        <begin position="325"/>
        <end position="584"/>
    </location>
</feature>
<keyword evidence="2" id="KW-0904">Protein phosphatase</keyword>
<feature type="domain" description="Tyrosine-protein phosphatase" evidence="3">
    <location>
        <begin position="34"/>
        <end position="289"/>
    </location>
</feature>
<dbReference type="InterPro" id="IPR029021">
    <property type="entry name" value="Prot-tyrosine_phosphatase-like"/>
</dbReference>
<dbReference type="Proteomes" id="UP000694388">
    <property type="component" value="Unplaced"/>
</dbReference>
<dbReference type="Ensembl" id="ENSEBUT00000022210.1">
    <property type="protein sequence ID" value="ENSEBUP00000021634.1"/>
    <property type="gene ID" value="ENSEBUG00000013359.1"/>
</dbReference>
<protein>
    <recommendedName>
        <fullName evidence="1">protein-tyrosine-phosphatase</fullName>
        <ecNumber evidence="1">3.1.3.48</ecNumber>
    </recommendedName>
</protein>
<evidence type="ECO:0000313" key="5">
    <source>
        <dbReference type="Ensembl" id="ENSEBUP00000021634.1"/>
    </source>
</evidence>
<dbReference type="AlphaFoldDB" id="A0A8C4QXB5"/>
<dbReference type="InterPro" id="IPR050348">
    <property type="entry name" value="Protein-Tyr_Phosphatase"/>
</dbReference>
<evidence type="ECO:0000259" key="4">
    <source>
        <dbReference type="PROSITE" id="PS50056"/>
    </source>
</evidence>